<evidence type="ECO:0000313" key="1">
    <source>
        <dbReference type="EMBL" id="KAI7949214.1"/>
    </source>
</evidence>
<protein>
    <submittedName>
        <fullName evidence="1">Uncharacterized protein</fullName>
    </submittedName>
</protein>
<proteinExistence type="predicted"/>
<comment type="caution">
    <text evidence="1">The sequence shown here is derived from an EMBL/GenBank/DDBJ whole genome shotgun (WGS) entry which is preliminary data.</text>
</comment>
<reference evidence="2" key="1">
    <citation type="journal article" date="2018" name="BMC Genomics">
        <title>Genomic insights into host adaptation between the wheat stripe rust pathogen (Puccinia striiformis f. sp. tritici) and the barley stripe rust pathogen (Puccinia striiformis f. sp. hordei).</title>
        <authorList>
            <person name="Xia C."/>
            <person name="Wang M."/>
            <person name="Yin C."/>
            <person name="Cornejo O.E."/>
            <person name="Hulbert S.H."/>
            <person name="Chen X."/>
        </authorList>
    </citation>
    <scope>NUCLEOTIDE SEQUENCE [LARGE SCALE GENOMIC DNA]</scope>
    <source>
        <strain evidence="2">93-210</strain>
    </source>
</reference>
<gene>
    <name evidence="1" type="ORF">MJO28_008035</name>
</gene>
<sequence length="69" mass="7739">MASSLQALSNAIKNATTREQPAINVKELEEEEEESGKEENQGIALLIESIQVFEFDSIQLEKCWGPFLL</sequence>
<keyword evidence="2" id="KW-1185">Reference proteome</keyword>
<name>A0ACC0EA94_9BASI</name>
<organism evidence="1 2">
    <name type="scientific">Puccinia striiformis f. sp. tritici</name>
    <dbReference type="NCBI Taxonomy" id="168172"/>
    <lineage>
        <taxon>Eukaryota</taxon>
        <taxon>Fungi</taxon>
        <taxon>Dikarya</taxon>
        <taxon>Basidiomycota</taxon>
        <taxon>Pucciniomycotina</taxon>
        <taxon>Pucciniomycetes</taxon>
        <taxon>Pucciniales</taxon>
        <taxon>Pucciniaceae</taxon>
        <taxon>Puccinia</taxon>
    </lineage>
</organism>
<dbReference type="Proteomes" id="UP001060170">
    <property type="component" value="Chromosome 8"/>
</dbReference>
<accession>A0ACC0EA94</accession>
<reference evidence="2" key="2">
    <citation type="journal article" date="2018" name="Mol. Plant Microbe Interact.">
        <title>Genome sequence resources for the wheat stripe rust pathogen (Puccinia striiformis f. sp. tritici) and the barley stripe rust pathogen (Puccinia striiformis f. sp. hordei).</title>
        <authorList>
            <person name="Xia C."/>
            <person name="Wang M."/>
            <person name="Yin C."/>
            <person name="Cornejo O.E."/>
            <person name="Hulbert S.H."/>
            <person name="Chen X."/>
        </authorList>
    </citation>
    <scope>NUCLEOTIDE SEQUENCE [LARGE SCALE GENOMIC DNA]</scope>
    <source>
        <strain evidence="2">93-210</strain>
    </source>
</reference>
<evidence type="ECO:0000313" key="2">
    <source>
        <dbReference type="Proteomes" id="UP001060170"/>
    </source>
</evidence>
<reference evidence="1 2" key="3">
    <citation type="journal article" date="2022" name="Microbiol. Spectr.">
        <title>Folding features and dynamics of 3D genome architecture in plant fungal pathogens.</title>
        <authorList>
            <person name="Xia C."/>
        </authorList>
    </citation>
    <scope>NUCLEOTIDE SEQUENCE [LARGE SCALE GENOMIC DNA]</scope>
    <source>
        <strain evidence="1 2">93-210</strain>
    </source>
</reference>
<dbReference type="EMBL" id="CM045872">
    <property type="protein sequence ID" value="KAI7949214.1"/>
    <property type="molecule type" value="Genomic_DNA"/>
</dbReference>